<protein>
    <submittedName>
        <fullName evidence="2">Uncharacterized protein</fullName>
    </submittedName>
</protein>
<feature type="transmembrane region" description="Helical" evidence="1">
    <location>
        <begin position="179"/>
        <end position="198"/>
    </location>
</feature>
<gene>
    <name evidence="2" type="ORF">TUBRATIS_21200</name>
</gene>
<dbReference type="AlphaFoldDB" id="A0A437AJS5"/>
<keyword evidence="1" id="KW-0812">Transmembrane</keyword>
<accession>A0A437AJS5</accession>
<feature type="transmembrane region" description="Helical" evidence="1">
    <location>
        <begin position="99"/>
        <end position="118"/>
    </location>
</feature>
<feature type="transmembrane region" description="Helical" evidence="1">
    <location>
        <begin position="54"/>
        <end position="72"/>
    </location>
</feature>
<feature type="transmembrane region" description="Helical" evidence="1">
    <location>
        <begin position="30"/>
        <end position="48"/>
    </location>
</feature>
<keyword evidence="1" id="KW-1133">Transmembrane helix</keyword>
<proteinExistence type="predicted"/>
<evidence type="ECO:0000256" key="1">
    <source>
        <dbReference type="SAM" id="Phobius"/>
    </source>
</evidence>
<dbReference type="OrthoDB" id="2197820at2759"/>
<dbReference type="Proteomes" id="UP000282876">
    <property type="component" value="Unassembled WGS sequence"/>
</dbReference>
<feature type="transmembrane region" description="Helical" evidence="1">
    <location>
        <begin position="219"/>
        <end position="240"/>
    </location>
</feature>
<feature type="transmembrane region" description="Helical" evidence="1">
    <location>
        <begin position="124"/>
        <end position="146"/>
    </location>
</feature>
<comment type="caution">
    <text evidence="2">The sequence shown here is derived from an EMBL/GenBank/DDBJ whole genome shotgun (WGS) entry which is preliminary data.</text>
</comment>
<dbReference type="VEuPathDB" id="MicrosporidiaDB:TUBRATIS_21200"/>
<dbReference type="EMBL" id="RCSS01000525">
    <property type="protein sequence ID" value="RVD91433.1"/>
    <property type="molecule type" value="Genomic_DNA"/>
</dbReference>
<evidence type="ECO:0000313" key="2">
    <source>
        <dbReference type="EMBL" id="RVD91433.1"/>
    </source>
</evidence>
<feature type="transmembrane region" description="Helical" evidence="1">
    <location>
        <begin position="153"/>
        <end position="173"/>
    </location>
</feature>
<organism evidence="2 3">
    <name type="scientific">Tubulinosema ratisbonensis</name>
    <dbReference type="NCBI Taxonomy" id="291195"/>
    <lineage>
        <taxon>Eukaryota</taxon>
        <taxon>Fungi</taxon>
        <taxon>Fungi incertae sedis</taxon>
        <taxon>Microsporidia</taxon>
        <taxon>Tubulinosematoidea</taxon>
        <taxon>Tubulinosematidae</taxon>
        <taxon>Tubulinosema</taxon>
    </lineage>
</organism>
<keyword evidence="3" id="KW-1185">Reference proteome</keyword>
<reference evidence="2 3" key="1">
    <citation type="submission" date="2018-10" db="EMBL/GenBank/DDBJ databases">
        <title>Draft genome sequence of the microsporidian Tubulinosema ratisbonensis.</title>
        <authorList>
            <person name="Polonais V."/>
            <person name="Peyretaillade E."/>
            <person name="Niehus S."/>
            <person name="Wawrzyniak I."/>
            <person name="Franchet A."/>
            <person name="Gaspin C."/>
            <person name="Reichstadt M."/>
            <person name="Belser C."/>
            <person name="Labadie K."/>
            <person name="Delbac F."/>
            <person name="Ferrandon D."/>
        </authorList>
    </citation>
    <scope>NUCLEOTIDE SEQUENCE [LARGE SCALE GENOMIC DNA]</scope>
    <source>
        <strain evidence="2 3">Franzen</strain>
    </source>
</reference>
<name>A0A437AJS5_9MICR</name>
<sequence>MLISTFIKNQSIINLKSFVTKREIRSFLEILIYLAIILLGLVVLSVGIKKLKTVSLITICLLYFFILIKFLTMTDSADYPEKLQNFIANINDWSISHPIIFWMITGVTPLLIFFYFALFRKKGISVLLSFLVIFSFLNFDAITYLFPGLKGSTIIILILIGTCLLVLVALFFFLGSVMFLIAFSVIGSFFASFGLVAFSLDLINTLDKNIYAKCINSRILDFIVFGFYFCMLVLSFYLQISFRKNV</sequence>
<evidence type="ECO:0000313" key="3">
    <source>
        <dbReference type="Proteomes" id="UP000282876"/>
    </source>
</evidence>
<keyword evidence="1" id="KW-0472">Membrane</keyword>